<dbReference type="EMBL" id="CP016303">
    <property type="protein sequence ID" value="ASX26641.1"/>
    <property type="molecule type" value="Genomic_DNA"/>
</dbReference>
<protein>
    <recommendedName>
        <fullName evidence="2">Autotransporter domain-containing protein</fullName>
    </recommendedName>
</protein>
<dbReference type="InterPro" id="IPR036709">
    <property type="entry name" value="Autotransporte_beta_dom_sf"/>
</dbReference>
<dbReference type="InterPro" id="IPR005546">
    <property type="entry name" value="Autotransporte_beta"/>
</dbReference>
<dbReference type="Gene3D" id="2.40.128.130">
    <property type="entry name" value="Autotransporter beta-domain"/>
    <property type="match status" value="1"/>
</dbReference>
<feature type="domain" description="Autotransporter" evidence="2">
    <location>
        <begin position="121"/>
        <end position="376"/>
    </location>
</feature>
<keyword evidence="1" id="KW-0732">Signal</keyword>
<organism evidence="3 4">
    <name type="scientific">Candidatus Hamiltonella defensa</name>
    <name type="common">Bemisia tabaci</name>
    <dbReference type="NCBI Taxonomy" id="672795"/>
    <lineage>
        <taxon>Bacteria</taxon>
        <taxon>Pseudomonadati</taxon>
        <taxon>Pseudomonadota</taxon>
        <taxon>Gammaproteobacteria</taxon>
        <taxon>Enterobacterales</taxon>
        <taxon>Enterobacteriaceae</taxon>
        <taxon>aphid secondary symbionts</taxon>
        <taxon>Candidatus Williamhamiltonella</taxon>
    </lineage>
</organism>
<accession>A0A249DYY5</accession>
<dbReference type="SMART" id="SM00869">
    <property type="entry name" value="Autotransporter"/>
    <property type="match status" value="1"/>
</dbReference>
<feature type="signal peptide" evidence="1">
    <location>
        <begin position="1"/>
        <end position="29"/>
    </location>
</feature>
<feature type="chain" id="PRO_5012535279" description="Autotransporter domain-containing protein" evidence="1">
    <location>
        <begin position="30"/>
        <end position="383"/>
    </location>
</feature>
<evidence type="ECO:0000313" key="4">
    <source>
        <dbReference type="Proteomes" id="UP000216438"/>
    </source>
</evidence>
<evidence type="ECO:0000259" key="2">
    <source>
        <dbReference type="SMART" id="SM00869"/>
    </source>
</evidence>
<evidence type="ECO:0000256" key="1">
    <source>
        <dbReference type="SAM" id="SignalP"/>
    </source>
</evidence>
<gene>
    <name evidence="3" type="ORF">BA171_06275</name>
</gene>
<reference evidence="3 4" key="2">
    <citation type="submission" date="2017-09" db="EMBL/GenBank/DDBJ databases">
        <title>The genome of whitefly Bemisia tabaci, a global crop pest, provides novel insights into virus transmission, host adaptation and insecticide resistance.</title>
        <authorList>
            <person name="Kaur N."/>
            <person name="Kliot A."/>
            <person name="Pinheiro P.V."/>
            <person name="Luan J."/>
            <person name="Zheng Y."/>
            <person name="Liu W."/>
            <person name="Sun H."/>
            <person name="Yang X."/>
            <person name="Xu Y."/>
            <person name="Luo Y."/>
            <person name="Kruse A."/>
            <person name="Fisher T.W."/>
            <person name="Nelson D.R."/>
            <person name="Elimelech M."/>
            <person name="MacCoss M."/>
            <person name="Johnson R."/>
            <person name="Cohen E."/>
            <person name="Hunter W.B."/>
            <person name="Brown J.K."/>
            <person name="Jander G."/>
            <person name="Cilia M."/>
            <person name="Douglas A.E."/>
            <person name="Ghanim M."/>
            <person name="Simmons A.M."/>
            <person name="Wintermantel W.M."/>
            <person name="Ling K.-S."/>
            <person name="Fei Z."/>
        </authorList>
    </citation>
    <scope>NUCLEOTIDE SEQUENCE [LARGE SCALE GENOMIC DNA]</scope>
    <source>
        <strain evidence="3 4">MEAM1</strain>
    </source>
</reference>
<evidence type="ECO:0000313" key="3">
    <source>
        <dbReference type="EMBL" id="ASX26641.1"/>
    </source>
</evidence>
<dbReference type="Proteomes" id="UP000216438">
    <property type="component" value="Chromosome"/>
</dbReference>
<name>A0A249DYY5_9ENTR</name>
<reference evidence="4" key="1">
    <citation type="submission" date="2016-06" db="EMBL/GenBank/DDBJ databases">
        <authorList>
            <person name="Chen W."/>
            <person name="Hasegawa D.K."/>
        </authorList>
    </citation>
    <scope>NUCLEOTIDE SEQUENCE [LARGE SCALE GENOMIC DNA]</scope>
    <source>
        <strain evidence="4">MEAM1</strain>
    </source>
</reference>
<sequence>MIFKKKLKHFVLMSTLFSILSGISQSAFANYSSFNFWKKFLVNPFKNFPEVVPEVAVPEVAVPEVAVPEVAVPEAKVTSIDLNNTQEGLSETIRQQWQAIDLAGYRLTGLFERRCEVSQGQSCIQGGISGRRSKDTRGSSINLNFTQSLAKGMYFGVVLDRNLNNGVSKQIDAKNIVPAMAFYMGWDQNDNRHGWGLMTGLGYMRDRLDIQRVYKPNTEKGRGHANLRGFSFITQARYTFQMDPSLELTPYGELRYSSFKRNAYSEDTIFKTEYDELKSEKYIARAGVKLNKQLDQVFSVGIGAGADIVLSQKTSGGTSNMPELNGLSVASKLKVPSQETKKVSAFGQAQIQANLKNKLNMTLSGALYGSSQGELGLTFSKRW</sequence>
<dbReference type="AlphaFoldDB" id="A0A249DYY5"/>
<dbReference type="Pfam" id="PF03797">
    <property type="entry name" value="Autotransporter"/>
    <property type="match status" value="1"/>
</dbReference>
<dbReference type="RefSeq" id="WP_059108211.1">
    <property type="nucleotide sequence ID" value="NZ_CP016303.1"/>
</dbReference>
<proteinExistence type="predicted"/>
<dbReference type="SUPFAM" id="SSF103515">
    <property type="entry name" value="Autotransporter"/>
    <property type="match status" value="1"/>
</dbReference>